<dbReference type="AlphaFoldDB" id="A0A0D0DST0"/>
<evidence type="ECO:0000313" key="2">
    <source>
        <dbReference type="Proteomes" id="UP000054538"/>
    </source>
</evidence>
<dbReference type="InParanoid" id="A0A0D0DST0"/>
<dbReference type="EMBL" id="KN825401">
    <property type="protein sequence ID" value="KIK91316.1"/>
    <property type="molecule type" value="Genomic_DNA"/>
</dbReference>
<dbReference type="Proteomes" id="UP000054538">
    <property type="component" value="Unassembled WGS sequence"/>
</dbReference>
<name>A0A0D0DST0_9AGAM</name>
<reference evidence="2" key="2">
    <citation type="submission" date="2015-01" db="EMBL/GenBank/DDBJ databases">
        <title>Evolutionary Origins and Diversification of the Mycorrhizal Mutualists.</title>
        <authorList>
            <consortium name="DOE Joint Genome Institute"/>
            <consortium name="Mycorrhizal Genomics Consortium"/>
            <person name="Kohler A."/>
            <person name="Kuo A."/>
            <person name="Nagy L.G."/>
            <person name="Floudas D."/>
            <person name="Copeland A."/>
            <person name="Barry K.W."/>
            <person name="Cichocki N."/>
            <person name="Veneault-Fourrey C."/>
            <person name="LaButti K."/>
            <person name="Lindquist E.A."/>
            <person name="Lipzen A."/>
            <person name="Lundell T."/>
            <person name="Morin E."/>
            <person name="Murat C."/>
            <person name="Riley R."/>
            <person name="Ohm R."/>
            <person name="Sun H."/>
            <person name="Tunlid A."/>
            <person name="Henrissat B."/>
            <person name="Grigoriev I.V."/>
            <person name="Hibbett D.S."/>
            <person name="Martin F."/>
        </authorList>
    </citation>
    <scope>NUCLEOTIDE SEQUENCE [LARGE SCALE GENOMIC DNA]</scope>
    <source>
        <strain evidence="2">Ve08.2h10</strain>
    </source>
</reference>
<evidence type="ECO:0000313" key="1">
    <source>
        <dbReference type="EMBL" id="KIK91316.1"/>
    </source>
</evidence>
<dbReference type="OrthoDB" id="2691966at2759"/>
<keyword evidence="2" id="KW-1185">Reference proteome</keyword>
<reference evidence="1 2" key="1">
    <citation type="submission" date="2014-04" db="EMBL/GenBank/DDBJ databases">
        <authorList>
            <consortium name="DOE Joint Genome Institute"/>
            <person name="Kuo A."/>
            <person name="Kohler A."/>
            <person name="Jargeat P."/>
            <person name="Nagy L.G."/>
            <person name="Floudas D."/>
            <person name="Copeland A."/>
            <person name="Barry K.W."/>
            <person name="Cichocki N."/>
            <person name="Veneault-Fourrey C."/>
            <person name="LaButti K."/>
            <person name="Lindquist E.A."/>
            <person name="Lipzen A."/>
            <person name="Lundell T."/>
            <person name="Morin E."/>
            <person name="Murat C."/>
            <person name="Sun H."/>
            <person name="Tunlid A."/>
            <person name="Henrissat B."/>
            <person name="Grigoriev I.V."/>
            <person name="Hibbett D.S."/>
            <person name="Martin F."/>
            <person name="Nordberg H.P."/>
            <person name="Cantor M.N."/>
            <person name="Hua S.X."/>
        </authorList>
    </citation>
    <scope>NUCLEOTIDE SEQUENCE [LARGE SCALE GENOMIC DNA]</scope>
    <source>
        <strain evidence="1 2">Ve08.2h10</strain>
    </source>
</reference>
<sequence length="96" mass="11308">MGYHTRDRYGLWVMGYVGKIPANRLGRFKNLWVMKEYGLSWVWVMRESTVLHLQGGRVTLLLHCTLQVCHWLNKPLATLKVMYLYHTQSGSSFKHL</sequence>
<accession>A0A0D0DST0</accession>
<proteinExistence type="predicted"/>
<gene>
    <name evidence="1" type="ORF">PAXRUDRAFT_798036</name>
</gene>
<organism evidence="1 2">
    <name type="scientific">Paxillus rubicundulus Ve08.2h10</name>
    <dbReference type="NCBI Taxonomy" id="930991"/>
    <lineage>
        <taxon>Eukaryota</taxon>
        <taxon>Fungi</taxon>
        <taxon>Dikarya</taxon>
        <taxon>Basidiomycota</taxon>
        <taxon>Agaricomycotina</taxon>
        <taxon>Agaricomycetes</taxon>
        <taxon>Agaricomycetidae</taxon>
        <taxon>Boletales</taxon>
        <taxon>Paxilineae</taxon>
        <taxon>Paxillaceae</taxon>
        <taxon>Paxillus</taxon>
    </lineage>
</organism>
<protein>
    <submittedName>
        <fullName evidence="1">Uncharacterized protein</fullName>
    </submittedName>
</protein>
<dbReference type="HOGENOM" id="CLU_2360364_0_0_1"/>